<evidence type="ECO:0000313" key="6">
    <source>
        <dbReference type="Proteomes" id="UP000014113"/>
    </source>
</evidence>
<dbReference type="STRING" id="1121865.OMW_02323"/>
<dbReference type="GO" id="GO:0003700">
    <property type="term" value="F:DNA-binding transcription factor activity"/>
    <property type="evidence" value="ECO:0007669"/>
    <property type="project" value="InterPro"/>
</dbReference>
<dbReference type="PANTHER" id="PTHR42756:SF1">
    <property type="entry name" value="TRANSCRIPTIONAL REPRESSOR OF EMRAB OPERON"/>
    <property type="match status" value="1"/>
</dbReference>
<dbReference type="PROSITE" id="PS50995">
    <property type="entry name" value="HTH_MARR_2"/>
    <property type="match status" value="1"/>
</dbReference>
<dbReference type="SUPFAM" id="SSF46785">
    <property type="entry name" value="Winged helix' DNA-binding domain"/>
    <property type="match status" value="1"/>
</dbReference>
<dbReference type="PANTHER" id="PTHR42756">
    <property type="entry name" value="TRANSCRIPTIONAL REGULATOR, MARR"/>
    <property type="match status" value="1"/>
</dbReference>
<accession>S0KAX8</accession>
<name>S0KAX8_9ENTE</name>
<feature type="domain" description="HTH marR-type" evidence="4">
    <location>
        <begin position="1"/>
        <end position="138"/>
    </location>
</feature>
<dbReference type="CDD" id="cd00090">
    <property type="entry name" value="HTH_ARSR"/>
    <property type="match status" value="1"/>
</dbReference>
<dbReference type="OrthoDB" id="9806864at2"/>
<dbReference type="GO" id="GO:0003677">
    <property type="term" value="F:DNA binding"/>
    <property type="evidence" value="ECO:0007669"/>
    <property type="project" value="UniProtKB-KW"/>
</dbReference>
<reference evidence="5 6" key="1">
    <citation type="submission" date="2013-03" db="EMBL/GenBank/DDBJ databases">
        <title>The Genome Sequence of Enterococcus columbae ATCC_51263 (PacBio/Illumina hybrid assembly).</title>
        <authorList>
            <consortium name="The Broad Institute Genomics Platform"/>
            <consortium name="The Broad Institute Genome Sequencing Center for Infectious Disease"/>
            <person name="Earl A."/>
            <person name="Russ C."/>
            <person name="Gilmore M."/>
            <person name="Surin D."/>
            <person name="Walker B."/>
            <person name="Young S."/>
            <person name="Zeng Q."/>
            <person name="Gargeya S."/>
            <person name="Fitzgerald M."/>
            <person name="Haas B."/>
            <person name="Abouelleil A."/>
            <person name="Allen A.W."/>
            <person name="Alvarado L."/>
            <person name="Arachchi H.M."/>
            <person name="Berlin A.M."/>
            <person name="Chapman S.B."/>
            <person name="Gainer-Dewar J."/>
            <person name="Goldberg J."/>
            <person name="Griggs A."/>
            <person name="Gujja S."/>
            <person name="Hansen M."/>
            <person name="Howarth C."/>
            <person name="Imamovic A."/>
            <person name="Ireland A."/>
            <person name="Larimer J."/>
            <person name="McCowan C."/>
            <person name="Murphy C."/>
            <person name="Pearson M."/>
            <person name="Poon T.W."/>
            <person name="Priest M."/>
            <person name="Roberts A."/>
            <person name="Saif S."/>
            <person name="Shea T."/>
            <person name="Sisk P."/>
            <person name="Sykes S."/>
            <person name="Wortman J."/>
            <person name="Nusbaum C."/>
            <person name="Birren B."/>
        </authorList>
    </citation>
    <scope>NUCLEOTIDE SEQUENCE [LARGE SCALE GENOMIC DNA]</scope>
    <source>
        <strain evidence="5 6">ATCC 51263</strain>
    </source>
</reference>
<dbReference type="InterPro" id="IPR036388">
    <property type="entry name" value="WH-like_DNA-bd_sf"/>
</dbReference>
<dbReference type="eggNOG" id="COG1846">
    <property type="taxonomic scope" value="Bacteria"/>
</dbReference>
<dbReference type="InterPro" id="IPR000835">
    <property type="entry name" value="HTH_MarR-typ"/>
</dbReference>
<evidence type="ECO:0000256" key="2">
    <source>
        <dbReference type="ARBA" id="ARBA00023125"/>
    </source>
</evidence>
<keyword evidence="6" id="KW-1185">Reference proteome</keyword>
<dbReference type="AlphaFoldDB" id="S0KAX8"/>
<dbReference type="RefSeq" id="WP_016184404.1">
    <property type="nucleotide sequence ID" value="NZ_JXKI01000008.1"/>
</dbReference>
<gene>
    <name evidence="5" type="ORF">I568_01534</name>
</gene>
<evidence type="ECO:0000256" key="1">
    <source>
        <dbReference type="ARBA" id="ARBA00023015"/>
    </source>
</evidence>
<keyword evidence="3" id="KW-0804">Transcription</keyword>
<protein>
    <recommendedName>
        <fullName evidence="4">HTH marR-type domain-containing protein</fullName>
    </recommendedName>
</protein>
<evidence type="ECO:0000259" key="4">
    <source>
        <dbReference type="PROSITE" id="PS50995"/>
    </source>
</evidence>
<dbReference type="Gene3D" id="1.10.10.10">
    <property type="entry name" value="Winged helix-like DNA-binding domain superfamily/Winged helix DNA-binding domain"/>
    <property type="match status" value="1"/>
</dbReference>
<evidence type="ECO:0000256" key="3">
    <source>
        <dbReference type="ARBA" id="ARBA00023163"/>
    </source>
</evidence>
<dbReference type="EMBL" id="ASWJ01000007">
    <property type="protein sequence ID" value="EOW83732.1"/>
    <property type="molecule type" value="Genomic_DNA"/>
</dbReference>
<dbReference type="Proteomes" id="UP000014113">
    <property type="component" value="Unassembled WGS sequence"/>
</dbReference>
<dbReference type="PRINTS" id="PR00598">
    <property type="entry name" value="HTHMARR"/>
</dbReference>
<dbReference type="PATRIC" id="fig|1121865.3.peg.2258"/>
<keyword evidence="1" id="KW-0805">Transcription regulation</keyword>
<dbReference type="InterPro" id="IPR036390">
    <property type="entry name" value="WH_DNA-bd_sf"/>
</dbReference>
<comment type="caution">
    <text evidence="5">The sequence shown here is derived from an EMBL/GenBank/DDBJ whole genome shotgun (WGS) entry which is preliminary data.</text>
</comment>
<dbReference type="InterPro" id="IPR011991">
    <property type="entry name" value="ArsR-like_HTH"/>
</dbReference>
<keyword evidence="2" id="KW-0238">DNA-binding</keyword>
<sequence length="151" mass="17300">MKSKYGGHLNHLIKLYNGRLFNRLLSERKDIIYNAEQGKILSCLRDVQPLSAVELTKVTGLSKTTLSAMLKRLEAQGLISSHQDVIDSRKKQYTLTQLGVNQCNLGEEVSQILANIFYQGFNDHEIQEFEHYLERIKDNLQAALENKSIHQ</sequence>
<dbReference type="Pfam" id="PF01047">
    <property type="entry name" value="MarR"/>
    <property type="match status" value="1"/>
</dbReference>
<proteinExistence type="predicted"/>
<evidence type="ECO:0000313" key="5">
    <source>
        <dbReference type="EMBL" id="EOW83732.1"/>
    </source>
</evidence>
<organism evidence="5 6">
    <name type="scientific">Enterococcus columbae DSM 7374 = ATCC 51263</name>
    <dbReference type="NCBI Taxonomy" id="1121865"/>
    <lineage>
        <taxon>Bacteria</taxon>
        <taxon>Bacillati</taxon>
        <taxon>Bacillota</taxon>
        <taxon>Bacilli</taxon>
        <taxon>Lactobacillales</taxon>
        <taxon>Enterococcaceae</taxon>
        <taxon>Enterococcus</taxon>
    </lineage>
</organism>
<dbReference type="SMART" id="SM00347">
    <property type="entry name" value="HTH_MARR"/>
    <property type="match status" value="1"/>
</dbReference>